<dbReference type="GO" id="GO:0046872">
    <property type="term" value="F:metal ion binding"/>
    <property type="evidence" value="ECO:0007669"/>
    <property type="project" value="UniProtKB-KW"/>
</dbReference>
<keyword evidence="1" id="KW-0479">Metal-binding</keyword>
<proteinExistence type="predicted"/>
<keyword evidence="4" id="KW-1185">Reference proteome</keyword>
<evidence type="ECO:0000313" key="3">
    <source>
        <dbReference type="EMBL" id="RDE07781.1"/>
    </source>
</evidence>
<dbReference type="EMBL" id="QQNH01000035">
    <property type="protein sequence ID" value="RDE07781.1"/>
    <property type="molecule type" value="Genomic_DNA"/>
</dbReference>
<dbReference type="RefSeq" id="WP_114646978.1">
    <property type="nucleotide sequence ID" value="NZ_QQNH01000035.1"/>
</dbReference>
<keyword evidence="3" id="KW-0378">Hydrolase</keyword>
<dbReference type="Gene3D" id="3.90.850.10">
    <property type="entry name" value="Fumarylacetoacetase-like, C-terminal domain"/>
    <property type="match status" value="1"/>
</dbReference>
<gene>
    <name evidence="3" type="ORF">DVH29_14870</name>
</gene>
<reference evidence="4" key="1">
    <citation type="submission" date="2018-07" db="EMBL/GenBank/DDBJ databases">
        <authorList>
            <person name="Liu B.-T."/>
            <person name="Du Z."/>
        </authorList>
    </citation>
    <scope>NUCLEOTIDE SEQUENCE [LARGE SCALE GENOMIC DNA]</scope>
    <source>
        <strain evidence="4">XYN52</strain>
    </source>
</reference>
<organism evidence="3 4">
    <name type="scientific">Pelagibacterium lacus</name>
    <dbReference type="NCBI Taxonomy" id="2282655"/>
    <lineage>
        <taxon>Bacteria</taxon>
        <taxon>Pseudomonadati</taxon>
        <taxon>Pseudomonadota</taxon>
        <taxon>Alphaproteobacteria</taxon>
        <taxon>Hyphomicrobiales</taxon>
        <taxon>Devosiaceae</taxon>
        <taxon>Pelagibacterium</taxon>
    </lineage>
</organism>
<dbReference type="InterPro" id="IPR036663">
    <property type="entry name" value="Fumarylacetoacetase_C_sf"/>
</dbReference>
<dbReference type="PANTHER" id="PTHR11820:SF90">
    <property type="entry name" value="FLUTATHIONE S-TRANSFERASE"/>
    <property type="match status" value="1"/>
</dbReference>
<evidence type="ECO:0000256" key="1">
    <source>
        <dbReference type="ARBA" id="ARBA00022723"/>
    </source>
</evidence>
<dbReference type="PANTHER" id="PTHR11820">
    <property type="entry name" value="ACYLPYRUVASE"/>
    <property type="match status" value="1"/>
</dbReference>
<evidence type="ECO:0000259" key="2">
    <source>
        <dbReference type="Pfam" id="PF01557"/>
    </source>
</evidence>
<dbReference type="Pfam" id="PF01557">
    <property type="entry name" value="FAA_hydrolase"/>
    <property type="match status" value="1"/>
</dbReference>
<sequence length="231" mass="24419">MPTEPDYALPPAPRASLALSGSAQRFAVNRIFCIGRNYAAHAVEMGHDPTREPPFFFLKPASALSVDGRFSYPAMSSDVHHEVEMIVALGKGGTDIAVDAALDHVFGYGVGLDMTCRDLQSEAKALSRPWDIAKGFDQSAPCSALATARDIGHPDSGAITLSVNGEPRQIGDLNQMIWKVPEIIATLSRAFALLPGDVIMTGTPAGVGPVARGDRLVARVEGIAELDVAVV</sequence>
<evidence type="ECO:0000313" key="4">
    <source>
        <dbReference type="Proteomes" id="UP000253759"/>
    </source>
</evidence>
<dbReference type="OrthoDB" id="5197601at2"/>
<name>A0A369W6T0_9HYPH</name>
<dbReference type="GO" id="GO:0018773">
    <property type="term" value="F:acetylpyruvate hydrolase activity"/>
    <property type="evidence" value="ECO:0007669"/>
    <property type="project" value="TreeGrafter"/>
</dbReference>
<dbReference type="AlphaFoldDB" id="A0A369W6T0"/>
<protein>
    <submittedName>
        <fullName evidence="3">FAA hydrolase family protein</fullName>
    </submittedName>
</protein>
<dbReference type="SUPFAM" id="SSF56529">
    <property type="entry name" value="FAH"/>
    <property type="match status" value="1"/>
</dbReference>
<accession>A0A369W6T0</accession>
<feature type="domain" description="Fumarylacetoacetase-like C-terminal" evidence="2">
    <location>
        <begin position="31"/>
        <end position="230"/>
    </location>
</feature>
<dbReference type="Proteomes" id="UP000253759">
    <property type="component" value="Unassembled WGS sequence"/>
</dbReference>
<dbReference type="InterPro" id="IPR011234">
    <property type="entry name" value="Fumarylacetoacetase-like_C"/>
</dbReference>
<comment type="caution">
    <text evidence="3">The sequence shown here is derived from an EMBL/GenBank/DDBJ whole genome shotgun (WGS) entry which is preliminary data.</text>
</comment>